<feature type="domain" description="Calcineurin-like phosphoesterase" evidence="1">
    <location>
        <begin position="10"/>
        <end position="254"/>
    </location>
</feature>
<evidence type="ECO:0000259" key="1">
    <source>
        <dbReference type="Pfam" id="PF00149"/>
    </source>
</evidence>
<protein>
    <submittedName>
        <fullName evidence="3">Uncharacterized protein</fullName>
    </submittedName>
</protein>
<dbReference type="PANTHER" id="PTHR31302:SF0">
    <property type="entry name" value="TRANSMEMBRANE PROTEIN WITH METALLOPHOSPHOESTERASE DOMAIN"/>
    <property type="match status" value="1"/>
</dbReference>
<dbReference type="PANTHER" id="PTHR31302">
    <property type="entry name" value="TRANSMEMBRANE PROTEIN WITH METALLOPHOSPHOESTERASE DOMAIN-RELATED"/>
    <property type="match status" value="1"/>
</dbReference>
<dbReference type="InterPro" id="IPR057123">
    <property type="entry name" value="STAND_NTPase4_dom"/>
</dbReference>
<accession>A0A4P6EQ06</accession>
<dbReference type="Proteomes" id="UP000293568">
    <property type="component" value="Chromosome"/>
</dbReference>
<dbReference type="AlphaFoldDB" id="A0A4P6EQ06"/>
<evidence type="ECO:0000313" key="4">
    <source>
        <dbReference type="Proteomes" id="UP000293568"/>
    </source>
</evidence>
<dbReference type="KEGG" id="pprt:ET464_00135"/>
<sequence>MLIGERDFMLRIAHLSDFHLAANHISDFQEFTLKALIKDLLEFHKEKKIDLILFSGDLIDKGGMSFNKDIELAFMSFNEYVIEPIQKALSIDKDKFLFVPGNHDIDQSAIDEIYEDGLRHRLNSVESVNNFIERNSTSGLERILAFKNFERDHFSGYSHQITNFSSNFKFEINNLQIGVACLNSSWRCCDNNDKERLLIGERQLINARKELGECDIKIAVVHHPLDWLATFDKRSVEQIITKDYDMLFCGHVHEGDTVTKTSMLGSLFISTTPSNWTSNLRSTDRNYSNGYNIIDYANSEIISYNRRYNHAQERFDPNTDLGDKEGKAIFLIPNNGELERRNFEKKTCETIKQVHYGSRDEHLLSFKTDTLAPKNIEELFVLPHIVGNEQYDADNQDKEQIYDLERLCELSGHSIFIGNKESGKTILLDRLMIEFSNNIDKYRKIPVYIDLEDSRTSKIFTDISRFLNVGIHDIDSLLTNYQIVLLIDNLTPSYNRSFKIKEIEQITQKYSNVQVFATCISLLDGELPIELLEFEILPKFRALKIAPFKTKQIKALTQKWFSKNQNYQKKELLDDLIKIFGKLNIPRTPLAVSMFLWIIEYQESYKPVNNATMLENFVERLFRKHSSKEIYSEEFDFTNKQRLLADIALHMYNNDLENYKIPSNVLYNHIYEYLKARKFLFRVDDVLKEFIEVGVLTEEHGESELFVRFRFSCFFKYFLMKNMDYRVEFKDFVLHEDNYLKFEDEIEYFTGLKRDQAGVLQVIVERMNKKFEQLVEYFKSIPSGFDVAFQTNESIINQLDNNYLKRLTNSDKPTEEELDQISDQALENQKDELGIEKKYDLSKPQELERSWTLAAKVLKNTEETEDGALKSKSFNDLLTCSSAFATLYKIFLNKHFEKEDGKNDDDLDVMYKVLPLAHQVITYSLVGTAKLSVVMKEDIQNKLIDNPNDYTEFEKYLSVFIYSDLKGPEYFKYIAQLIKDTKQSYINDMILFKLVTYYYFRSKNQSMDLQYLNLIGDLIIKVRNDPKIKKSKIFEDYRLKRAKKLRSSNSEDEAI</sequence>
<dbReference type="InterPro" id="IPR004843">
    <property type="entry name" value="Calcineurin-like_PHP"/>
</dbReference>
<dbReference type="OrthoDB" id="115870at2"/>
<dbReference type="InterPro" id="IPR051158">
    <property type="entry name" value="Metallophosphoesterase_sf"/>
</dbReference>
<dbReference type="Gene3D" id="3.60.21.10">
    <property type="match status" value="1"/>
</dbReference>
<dbReference type="GO" id="GO:0016787">
    <property type="term" value="F:hydrolase activity"/>
    <property type="evidence" value="ECO:0007669"/>
    <property type="project" value="InterPro"/>
</dbReference>
<dbReference type="EMBL" id="CP035492">
    <property type="protein sequence ID" value="QAY65030.1"/>
    <property type="molecule type" value="Genomic_DNA"/>
</dbReference>
<proteinExistence type="predicted"/>
<name>A0A4P6EQ06_9BACL</name>
<dbReference type="Pfam" id="PF00149">
    <property type="entry name" value="Metallophos"/>
    <property type="match status" value="1"/>
</dbReference>
<evidence type="ECO:0000313" key="3">
    <source>
        <dbReference type="EMBL" id="QAY65030.1"/>
    </source>
</evidence>
<gene>
    <name evidence="3" type="ORF">ET464_00135</name>
</gene>
<reference evidence="3 4" key="1">
    <citation type="submission" date="2019-01" db="EMBL/GenBank/DDBJ databases">
        <title>Genome sequencing of strain FW100M-2.</title>
        <authorList>
            <person name="Heo J."/>
            <person name="Kim S.-J."/>
            <person name="Kim J.-S."/>
            <person name="Hong S.-B."/>
            <person name="Kwon S.-W."/>
        </authorList>
    </citation>
    <scope>NUCLEOTIDE SEQUENCE [LARGE SCALE GENOMIC DNA]</scope>
    <source>
        <strain evidence="3 4">FW100M-2</strain>
    </source>
</reference>
<dbReference type="SUPFAM" id="SSF56300">
    <property type="entry name" value="Metallo-dependent phosphatases"/>
    <property type="match status" value="1"/>
</dbReference>
<dbReference type="InterPro" id="IPR029052">
    <property type="entry name" value="Metallo-depent_PP-like"/>
</dbReference>
<evidence type="ECO:0000259" key="2">
    <source>
        <dbReference type="Pfam" id="PF24406"/>
    </source>
</evidence>
<organism evidence="3 4">
    <name type="scientific">Paenibacillus protaetiae</name>
    <dbReference type="NCBI Taxonomy" id="2509456"/>
    <lineage>
        <taxon>Bacteria</taxon>
        <taxon>Bacillati</taxon>
        <taxon>Bacillota</taxon>
        <taxon>Bacilli</taxon>
        <taxon>Bacillales</taxon>
        <taxon>Paenibacillaceae</taxon>
        <taxon>Paenibacillus</taxon>
    </lineage>
</organism>
<dbReference type="Pfam" id="PF24406">
    <property type="entry name" value="nSTAND_NTPase4"/>
    <property type="match status" value="1"/>
</dbReference>
<keyword evidence="4" id="KW-1185">Reference proteome</keyword>
<feature type="domain" description="STAND NTPase 4 small alpha/beta" evidence="2">
    <location>
        <begin position="659"/>
        <end position="719"/>
    </location>
</feature>